<dbReference type="AlphaFoldDB" id="A0A4V5MQX2"/>
<evidence type="ECO:0000313" key="2">
    <source>
        <dbReference type="EMBL" id="TJZ74198.1"/>
    </source>
</evidence>
<name>A0A4V5MQX2_9NEIS</name>
<dbReference type="InterPro" id="IPR029068">
    <property type="entry name" value="Glyas_Bleomycin-R_OHBP_Dase"/>
</dbReference>
<dbReference type="CDD" id="cd06588">
    <property type="entry name" value="PhnB_like"/>
    <property type="match status" value="1"/>
</dbReference>
<feature type="domain" description="PhnB-like" evidence="1">
    <location>
        <begin position="4"/>
        <end position="134"/>
    </location>
</feature>
<protein>
    <submittedName>
        <fullName evidence="2">VOC family protein</fullName>
    </submittedName>
</protein>
<proteinExistence type="predicted"/>
<dbReference type="SUPFAM" id="SSF54593">
    <property type="entry name" value="Glyoxalase/Bleomycin resistance protein/Dihydroxybiphenyl dioxygenase"/>
    <property type="match status" value="1"/>
</dbReference>
<organism evidence="2 3">
    <name type="scientific">Chitiniphilus eburneus</name>
    <dbReference type="NCBI Taxonomy" id="2571148"/>
    <lineage>
        <taxon>Bacteria</taxon>
        <taxon>Pseudomonadati</taxon>
        <taxon>Pseudomonadota</taxon>
        <taxon>Betaproteobacteria</taxon>
        <taxon>Neisseriales</taxon>
        <taxon>Chitinibacteraceae</taxon>
        <taxon>Chitiniphilus</taxon>
    </lineage>
</organism>
<dbReference type="EMBL" id="SUMF01000006">
    <property type="protein sequence ID" value="TJZ74198.1"/>
    <property type="molecule type" value="Genomic_DNA"/>
</dbReference>
<dbReference type="OrthoDB" id="9795306at2"/>
<dbReference type="Gene3D" id="3.10.180.10">
    <property type="entry name" value="2,3-Dihydroxybiphenyl 1,2-Dioxygenase, domain 1"/>
    <property type="match status" value="1"/>
</dbReference>
<evidence type="ECO:0000313" key="3">
    <source>
        <dbReference type="Proteomes" id="UP000310016"/>
    </source>
</evidence>
<gene>
    <name evidence="2" type="ORF">FAZ21_07865</name>
</gene>
<evidence type="ECO:0000259" key="1">
    <source>
        <dbReference type="Pfam" id="PF06983"/>
    </source>
</evidence>
<dbReference type="RefSeq" id="WP_136772722.1">
    <property type="nucleotide sequence ID" value="NZ_CP156074.1"/>
</dbReference>
<dbReference type="PANTHER" id="PTHR33990:SF1">
    <property type="entry name" value="PROTEIN YJDN"/>
    <property type="match status" value="1"/>
</dbReference>
<dbReference type="Pfam" id="PF06983">
    <property type="entry name" value="3-dmu-9_3-mt"/>
    <property type="match status" value="1"/>
</dbReference>
<reference evidence="2 3" key="1">
    <citation type="submission" date="2019-04" db="EMBL/GenBank/DDBJ databases">
        <title>Chitiniphilus eburnea sp. nov., a novel chitinolytic bacterium isolated from aquaculture sludge.</title>
        <authorList>
            <person name="Sheng M."/>
        </authorList>
    </citation>
    <scope>NUCLEOTIDE SEQUENCE [LARGE SCALE GENOMIC DNA]</scope>
    <source>
        <strain evidence="2 3">HX-2-15</strain>
    </source>
</reference>
<dbReference type="Proteomes" id="UP000310016">
    <property type="component" value="Unassembled WGS sequence"/>
</dbReference>
<keyword evidence="3" id="KW-1185">Reference proteome</keyword>
<dbReference type="InterPro" id="IPR028973">
    <property type="entry name" value="PhnB-like"/>
</dbReference>
<comment type="caution">
    <text evidence="2">The sequence shown here is derived from an EMBL/GenBank/DDBJ whole genome shotgun (WGS) entry which is preliminary data.</text>
</comment>
<accession>A0A4V5MQX2</accession>
<sequence length="141" mass="15336">MDQRLSPYITFNGNCAEAMRFYESVLDGTLRLLKLADSPAAEHLPNTDGNLIMHACLELPGGRVMASDHMEGCGGTFEGIKGISLAITYPTVEEATRRFNALSEGGKITMALQQTFWAETFGVAVDRYGITWLVNGGEMQG</sequence>
<dbReference type="PANTHER" id="PTHR33990">
    <property type="entry name" value="PROTEIN YJDN-RELATED"/>
    <property type="match status" value="1"/>
</dbReference>